<dbReference type="Pfam" id="PF07690">
    <property type="entry name" value="MFS_1"/>
    <property type="match status" value="1"/>
</dbReference>
<evidence type="ECO:0000313" key="7">
    <source>
        <dbReference type="EMBL" id="QGZ66687.1"/>
    </source>
</evidence>
<dbReference type="Proteomes" id="UP000433577">
    <property type="component" value="Chromosome 4"/>
</dbReference>
<feature type="transmembrane region" description="Helical" evidence="5">
    <location>
        <begin position="383"/>
        <end position="401"/>
    </location>
</feature>
<feature type="transmembrane region" description="Helical" evidence="5">
    <location>
        <begin position="53"/>
        <end position="73"/>
    </location>
</feature>
<dbReference type="EMBL" id="CP046916">
    <property type="protein sequence ID" value="QGZ66687.1"/>
    <property type="molecule type" value="Genomic_DNA"/>
</dbReference>
<protein>
    <submittedName>
        <fullName evidence="7">MFS transporter</fullName>
    </submittedName>
</protein>
<dbReference type="KEGG" id="pacs:FAZ98_33615"/>
<dbReference type="AlphaFoldDB" id="A0A7Z2GRQ3"/>
<feature type="transmembrane region" description="Helical" evidence="5">
    <location>
        <begin position="85"/>
        <end position="107"/>
    </location>
</feature>
<dbReference type="PROSITE" id="PS00216">
    <property type="entry name" value="SUGAR_TRANSPORT_1"/>
    <property type="match status" value="1"/>
</dbReference>
<keyword evidence="3 5" id="KW-1133">Transmembrane helix</keyword>
<feature type="transmembrane region" description="Helical" evidence="5">
    <location>
        <begin position="226"/>
        <end position="251"/>
    </location>
</feature>
<evidence type="ECO:0000256" key="3">
    <source>
        <dbReference type="ARBA" id="ARBA00022989"/>
    </source>
</evidence>
<sequence length="416" mass="44471">MQSWYSGMPPTQRRTFWACFLGWVLDAMDVQFFAFTIPTLLAAWHMTKGQAGIIGTSALVASAVGGVIAGVLADRIGRVRVLKLAILWFSLFTGLSAFTNGFHQLLITRSLQGLGFGGEWAAGAILIGEVVDKRIRGRAVGCVQAGWPVGYALAAAFYWGLYSVLPEHLAWRVLFLVGILPGLLVLWMRRNVDESAAFESAAAFRKEAGTFQTFARIFAPGVVSRTLLASAMAAGALGGNYTILTWLVTYLRETQSLTVNLTTMYLAVNIFGSFCGYVGMAYLSDAIGRRWTFALSAAGATLTVLAYTRLQLPMSALLVLGFPLGLFQSGIVSGMGACFTELFPVQIRASAGGFSYNFGRGIGSLVPAAVGMTSASVGLAKSIGVWAAASYVVVFIVAVFLPETRNLELEEAKVQA</sequence>
<keyword evidence="8" id="KW-1185">Reference proteome</keyword>
<feature type="transmembrane region" description="Helical" evidence="5">
    <location>
        <begin position="169"/>
        <end position="188"/>
    </location>
</feature>
<dbReference type="GO" id="GO:0046943">
    <property type="term" value="F:carboxylic acid transmembrane transporter activity"/>
    <property type="evidence" value="ECO:0007669"/>
    <property type="project" value="TreeGrafter"/>
</dbReference>
<dbReference type="InterPro" id="IPR036259">
    <property type="entry name" value="MFS_trans_sf"/>
</dbReference>
<dbReference type="SUPFAM" id="SSF103473">
    <property type="entry name" value="MFS general substrate transporter"/>
    <property type="match status" value="1"/>
</dbReference>
<dbReference type="PROSITE" id="PS00217">
    <property type="entry name" value="SUGAR_TRANSPORT_2"/>
    <property type="match status" value="1"/>
</dbReference>
<dbReference type="PROSITE" id="PS50850">
    <property type="entry name" value="MFS"/>
    <property type="match status" value="1"/>
</dbReference>
<feature type="domain" description="Major facilitator superfamily (MFS) profile" evidence="6">
    <location>
        <begin position="15"/>
        <end position="405"/>
    </location>
</feature>
<comment type="subcellular location">
    <subcellularLocation>
        <location evidence="1">Membrane</location>
        <topology evidence="1">Multi-pass membrane protein</topology>
    </subcellularLocation>
</comment>
<feature type="transmembrane region" description="Helical" evidence="5">
    <location>
        <begin position="291"/>
        <end position="310"/>
    </location>
</feature>
<reference evidence="7 8" key="1">
    <citation type="submission" date="2019-12" db="EMBL/GenBank/DDBJ databases">
        <title>Paraburkholderia acidiphila 7Q-K02 sp. nov and Paraburkholderia acidisoli DHF22 sp. nov., two strains isolated from forest soil.</title>
        <authorList>
            <person name="Gao Z."/>
            <person name="Qiu L."/>
        </authorList>
    </citation>
    <scope>NUCLEOTIDE SEQUENCE [LARGE SCALE GENOMIC DNA]</scope>
    <source>
        <strain evidence="7 8">DHF22</strain>
    </source>
</reference>
<dbReference type="CDD" id="cd17371">
    <property type="entry name" value="MFS_MucK"/>
    <property type="match status" value="1"/>
</dbReference>
<dbReference type="InterPro" id="IPR020846">
    <property type="entry name" value="MFS_dom"/>
</dbReference>
<organism evidence="7 8">
    <name type="scientific">Paraburkholderia acidisoli</name>
    <dbReference type="NCBI Taxonomy" id="2571748"/>
    <lineage>
        <taxon>Bacteria</taxon>
        <taxon>Pseudomonadati</taxon>
        <taxon>Pseudomonadota</taxon>
        <taxon>Betaproteobacteria</taxon>
        <taxon>Burkholderiales</taxon>
        <taxon>Burkholderiaceae</taxon>
        <taxon>Paraburkholderia</taxon>
    </lineage>
</organism>
<feature type="transmembrane region" description="Helical" evidence="5">
    <location>
        <begin position="316"/>
        <end position="337"/>
    </location>
</feature>
<evidence type="ECO:0000256" key="5">
    <source>
        <dbReference type="SAM" id="Phobius"/>
    </source>
</evidence>
<accession>A0A7Z2GRQ3</accession>
<keyword evidence="2 5" id="KW-0812">Transmembrane</keyword>
<dbReference type="PANTHER" id="PTHR23508:SF10">
    <property type="entry name" value="CARBOXYLIC ACID TRANSPORTER PROTEIN HOMOLOG"/>
    <property type="match status" value="1"/>
</dbReference>
<dbReference type="OrthoDB" id="183263at2"/>
<dbReference type="RefSeq" id="WP_158958263.1">
    <property type="nucleotide sequence ID" value="NZ_CP046916.1"/>
</dbReference>
<dbReference type="GO" id="GO:0005886">
    <property type="term" value="C:plasma membrane"/>
    <property type="evidence" value="ECO:0007669"/>
    <property type="project" value="TreeGrafter"/>
</dbReference>
<evidence type="ECO:0000259" key="6">
    <source>
        <dbReference type="PROSITE" id="PS50850"/>
    </source>
</evidence>
<evidence type="ECO:0000256" key="2">
    <source>
        <dbReference type="ARBA" id="ARBA00022692"/>
    </source>
</evidence>
<gene>
    <name evidence="7" type="ORF">FAZ98_33615</name>
</gene>
<evidence type="ECO:0000313" key="8">
    <source>
        <dbReference type="Proteomes" id="UP000433577"/>
    </source>
</evidence>
<name>A0A7Z2GRQ3_9BURK</name>
<evidence type="ECO:0000256" key="1">
    <source>
        <dbReference type="ARBA" id="ARBA00004141"/>
    </source>
</evidence>
<feature type="transmembrane region" description="Helical" evidence="5">
    <location>
        <begin position="263"/>
        <end position="284"/>
    </location>
</feature>
<proteinExistence type="predicted"/>
<feature type="transmembrane region" description="Helical" evidence="5">
    <location>
        <begin position="143"/>
        <end position="163"/>
    </location>
</feature>
<keyword evidence="4 5" id="KW-0472">Membrane</keyword>
<evidence type="ECO:0000256" key="4">
    <source>
        <dbReference type="ARBA" id="ARBA00023136"/>
    </source>
</evidence>
<dbReference type="InterPro" id="IPR005829">
    <property type="entry name" value="Sugar_transporter_CS"/>
</dbReference>
<dbReference type="PANTHER" id="PTHR23508">
    <property type="entry name" value="CARBOXYLIC ACID TRANSPORTER PROTEIN HOMOLOG"/>
    <property type="match status" value="1"/>
</dbReference>
<dbReference type="InterPro" id="IPR011701">
    <property type="entry name" value="MFS"/>
</dbReference>
<dbReference type="Gene3D" id="1.20.1250.20">
    <property type="entry name" value="MFS general substrate transporter like domains"/>
    <property type="match status" value="2"/>
</dbReference>